<feature type="compositionally biased region" description="Basic and acidic residues" evidence="1">
    <location>
        <begin position="16"/>
        <end position="25"/>
    </location>
</feature>
<gene>
    <name evidence="2" type="ORF">ILEXP_LOCUS27043</name>
</gene>
<evidence type="ECO:0000313" key="3">
    <source>
        <dbReference type="Proteomes" id="UP001642360"/>
    </source>
</evidence>
<name>A0ABC8SMI0_9AQUA</name>
<dbReference type="EMBL" id="CAUOFW020003169">
    <property type="protein sequence ID" value="CAK9158403.1"/>
    <property type="molecule type" value="Genomic_DNA"/>
</dbReference>
<protein>
    <submittedName>
        <fullName evidence="2">Uncharacterized protein</fullName>
    </submittedName>
</protein>
<evidence type="ECO:0000313" key="2">
    <source>
        <dbReference type="EMBL" id="CAK9158403.1"/>
    </source>
</evidence>
<evidence type="ECO:0000256" key="1">
    <source>
        <dbReference type="SAM" id="MobiDB-lite"/>
    </source>
</evidence>
<sequence length="84" mass="9378">MCDPLSSSAGWNGSSKESEKKRKREKVIEQFKIRSVLLSSQNSVVLPFIYVFLLGELNCCHLCVLTDIKGDCISIIPCERSVSL</sequence>
<feature type="compositionally biased region" description="Polar residues" evidence="1">
    <location>
        <begin position="1"/>
        <end position="13"/>
    </location>
</feature>
<organism evidence="2 3">
    <name type="scientific">Ilex paraguariensis</name>
    <name type="common">yerba mate</name>
    <dbReference type="NCBI Taxonomy" id="185542"/>
    <lineage>
        <taxon>Eukaryota</taxon>
        <taxon>Viridiplantae</taxon>
        <taxon>Streptophyta</taxon>
        <taxon>Embryophyta</taxon>
        <taxon>Tracheophyta</taxon>
        <taxon>Spermatophyta</taxon>
        <taxon>Magnoliopsida</taxon>
        <taxon>eudicotyledons</taxon>
        <taxon>Gunneridae</taxon>
        <taxon>Pentapetalae</taxon>
        <taxon>asterids</taxon>
        <taxon>campanulids</taxon>
        <taxon>Aquifoliales</taxon>
        <taxon>Aquifoliaceae</taxon>
        <taxon>Ilex</taxon>
    </lineage>
</organism>
<dbReference type="AlphaFoldDB" id="A0ABC8SMI0"/>
<dbReference type="Proteomes" id="UP001642360">
    <property type="component" value="Unassembled WGS sequence"/>
</dbReference>
<feature type="region of interest" description="Disordered" evidence="1">
    <location>
        <begin position="1"/>
        <end position="25"/>
    </location>
</feature>
<comment type="caution">
    <text evidence="2">The sequence shown here is derived from an EMBL/GenBank/DDBJ whole genome shotgun (WGS) entry which is preliminary data.</text>
</comment>
<proteinExistence type="predicted"/>
<keyword evidence="3" id="KW-1185">Reference proteome</keyword>
<accession>A0ABC8SMI0</accession>
<reference evidence="2 3" key="1">
    <citation type="submission" date="2024-02" db="EMBL/GenBank/DDBJ databases">
        <authorList>
            <person name="Vignale AGUSTIN F."/>
            <person name="Sosa J E."/>
            <person name="Modenutti C."/>
        </authorList>
    </citation>
    <scope>NUCLEOTIDE SEQUENCE [LARGE SCALE GENOMIC DNA]</scope>
</reference>